<dbReference type="PANTHER" id="PTHR47163:SF2">
    <property type="entry name" value="SI:DKEY-17M8.2"/>
    <property type="match status" value="1"/>
</dbReference>
<gene>
    <name evidence="3" type="ORF">MEDL_59435</name>
</gene>
<dbReference type="OrthoDB" id="10062329at2759"/>
<feature type="compositionally biased region" description="Basic residues" evidence="1">
    <location>
        <begin position="276"/>
        <end position="287"/>
    </location>
</feature>
<dbReference type="AlphaFoldDB" id="A0A8S3UZF2"/>
<keyword evidence="4" id="KW-1185">Reference proteome</keyword>
<evidence type="ECO:0000313" key="3">
    <source>
        <dbReference type="EMBL" id="CAG2247535.1"/>
    </source>
</evidence>
<comment type="caution">
    <text evidence="3">The sequence shown here is derived from an EMBL/GenBank/DDBJ whole genome shotgun (WGS) entry which is preliminary data.</text>
</comment>
<name>A0A8S3UZF2_MYTED</name>
<evidence type="ECO:0000256" key="1">
    <source>
        <dbReference type="SAM" id="MobiDB-lite"/>
    </source>
</evidence>
<dbReference type="EMBL" id="CAJPWZ010002907">
    <property type="protein sequence ID" value="CAG2247535.1"/>
    <property type="molecule type" value="Genomic_DNA"/>
</dbReference>
<feature type="compositionally biased region" description="Basic and acidic residues" evidence="1">
    <location>
        <begin position="288"/>
        <end position="300"/>
    </location>
</feature>
<dbReference type="Proteomes" id="UP000683360">
    <property type="component" value="Unassembled WGS sequence"/>
</dbReference>
<evidence type="ECO:0000313" key="4">
    <source>
        <dbReference type="Proteomes" id="UP000683360"/>
    </source>
</evidence>
<protein>
    <recommendedName>
        <fullName evidence="2">ISXO2-like transposase domain-containing protein</fullName>
    </recommendedName>
</protein>
<accession>A0A8S3UZF2</accession>
<feature type="domain" description="ISXO2-like transposase" evidence="2">
    <location>
        <begin position="1"/>
        <end position="117"/>
    </location>
</feature>
<dbReference type="InterPro" id="IPR053164">
    <property type="entry name" value="IS1016-like_transposase"/>
</dbReference>
<sequence length="300" mass="34139">MRKRSTNRIVLYPVDDRSANTLVPLIQKHVKPGSRIFSDSWAAYNTLNDIGYEHFSVVHKTSFKQKYVSTQTGEEVYCCTNRIEGAWKIAKDHFRAMNGTNTKMFEQHLCEIIWRNHHYRSDLYQSFFDLVNSVYTLDGPPRFNYQKPVFKTWTPPTKEDEKAHNITIVPDTEDELVEPSVEVTPVENDSQPGPSLLQAGEATPINVTRRKRRVPIDATCDSVSISTLGSNVIDLSHETGDTDDENLTKLFFPDNFKPIKKLKNTPTIAESSVGKGKGKGKGKRKKDVKPLRKECLPVVR</sequence>
<evidence type="ECO:0000259" key="2">
    <source>
        <dbReference type="SMART" id="SM01126"/>
    </source>
</evidence>
<reference evidence="3" key="1">
    <citation type="submission" date="2021-03" db="EMBL/GenBank/DDBJ databases">
        <authorList>
            <person name="Bekaert M."/>
        </authorList>
    </citation>
    <scope>NUCLEOTIDE SEQUENCE</scope>
</reference>
<feature type="region of interest" description="Disordered" evidence="1">
    <location>
        <begin position="267"/>
        <end position="300"/>
    </location>
</feature>
<dbReference type="PANTHER" id="PTHR47163">
    <property type="entry name" value="DDE_TNP_IS1595 DOMAIN-CONTAINING PROTEIN"/>
    <property type="match status" value="1"/>
</dbReference>
<dbReference type="InterPro" id="IPR024445">
    <property type="entry name" value="Tnp_ISXO2-like"/>
</dbReference>
<proteinExistence type="predicted"/>
<organism evidence="3 4">
    <name type="scientific">Mytilus edulis</name>
    <name type="common">Blue mussel</name>
    <dbReference type="NCBI Taxonomy" id="6550"/>
    <lineage>
        <taxon>Eukaryota</taxon>
        <taxon>Metazoa</taxon>
        <taxon>Spiralia</taxon>
        <taxon>Lophotrochozoa</taxon>
        <taxon>Mollusca</taxon>
        <taxon>Bivalvia</taxon>
        <taxon>Autobranchia</taxon>
        <taxon>Pteriomorphia</taxon>
        <taxon>Mytilida</taxon>
        <taxon>Mytiloidea</taxon>
        <taxon>Mytilidae</taxon>
        <taxon>Mytilinae</taxon>
        <taxon>Mytilus</taxon>
    </lineage>
</organism>
<dbReference type="SMART" id="SM01126">
    <property type="entry name" value="DDE_Tnp_IS1595"/>
    <property type="match status" value="1"/>
</dbReference>
<dbReference type="Pfam" id="PF12762">
    <property type="entry name" value="DDE_Tnp_IS1595"/>
    <property type="match status" value="1"/>
</dbReference>